<dbReference type="GeneTree" id="ENSGT01150000290598"/>
<accession>A0A2K5C192</accession>
<sequence>AQRFPSAPRQGRPRPSQDYTNILQPHA</sequence>
<reference evidence="2" key="1">
    <citation type="submission" date="2025-08" db="UniProtKB">
        <authorList>
            <consortium name="Ensembl"/>
        </authorList>
    </citation>
    <scope>IDENTIFICATION</scope>
</reference>
<feature type="region of interest" description="Disordered" evidence="1">
    <location>
        <begin position="1"/>
        <end position="27"/>
    </location>
</feature>
<protein>
    <submittedName>
        <fullName evidence="2">Uncharacterized protein</fullName>
    </submittedName>
</protein>
<evidence type="ECO:0000313" key="2">
    <source>
        <dbReference type="Ensembl" id="ENSANAP00000002466.1"/>
    </source>
</evidence>
<reference evidence="2" key="2">
    <citation type="submission" date="2025-09" db="UniProtKB">
        <authorList>
            <consortium name="Ensembl"/>
        </authorList>
    </citation>
    <scope>IDENTIFICATION</scope>
</reference>
<dbReference type="Ensembl" id="ENSANAT00000019509.1">
    <property type="protein sequence ID" value="ENSANAP00000002466.1"/>
    <property type="gene ID" value="ENSANAG00000018533.1"/>
</dbReference>
<proteinExistence type="predicted"/>
<evidence type="ECO:0000313" key="3">
    <source>
        <dbReference type="Proteomes" id="UP000233020"/>
    </source>
</evidence>
<feature type="compositionally biased region" description="Polar residues" evidence="1">
    <location>
        <begin position="17"/>
        <end position="27"/>
    </location>
</feature>
<name>A0A2K5C192_AOTNA</name>
<keyword evidence="3" id="KW-1185">Reference proteome</keyword>
<organism evidence="2 3">
    <name type="scientific">Aotus nancymaae</name>
    <name type="common">Ma's night monkey</name>
    <dbReference type="NCBI Taxonomy" id="37293"/>
    <lineage>
        <taxon>Eukaryota</taxon>
        <taxon>Metazoa</taxon>
        <taxon>Chordata</taxon>
        <taxon>Craniata</taxon>
        <taxon>Vertebrata</taxon>
        <taxon>Euteleostomi</taxon>
        <taxon>Mammalia</taxon>
        <taxon>Eutheria</taxon>
        <taxon>Euarchontoglires</taxon>
        <taxon>Primates</taxon>
        <taxon>Haplorrhini</taxon>
        <taxon>Platyrrhini</taxon>
        <taxon>Aotidae</taxon>
        <taxon>Aotus</taxon>
    </lineage>
</organism>
<dbReference type="AlphaFoldDB" id="A0A2K5C192"/>
<evidence type="ECO:0000256" key="1">
    <source>
        <dbReference type="SAM" id="MobiDB-lite"/>
    </source>
</evidence>
<dbReference type="Proteomes" id="UP000233020">
    <property type="component" value="Unplaced"/>
</dbReference>